<feature type="transmembrane region" description="Helical" evidence="4">
    <location>
        <begin position="461"/>
        <end position="485"/>
    </location>
</feature>
<keyword evidence="4" id="KW-0472">Membrane</keyword>
<dbReference type="Gene3D" id="3.80.10.10">
    <property type="entry name" value="Ribonuclease Inhibitor"/>
    <property type="match status" value="2"/>
</dbReference>
<feature type="signal peptide" evidence="5">
    <location>
        <begin position="1"/>
        <end position="25"/>
    </location>
</feature>
<dbReference type="Proteomes" id="UP001642540">
    <property type="component" value="Unassembled WGS sequence"/>
</dbReference>
<comment type="caution">
    <text evidence="6">The sequence shown here is derived from an EMBL/GenBank/DDBJ whole genome shotgun (WGS) entry which is preliminary data.</text>
</comment>
<dbReference type="SUPFAM" id="SSF52058">
    <property type="entry name" value="L domain-like"/>
    <property type="match status" value="1"/>
</dbReference>
<keyword evidence="4" id="KW-1133">Transmembrane helix</keyword>
<evidence type="ECO:0008006" key="8">
    <source>
        <dbReference type="Google" id="ProtNLM"/>
    </source>
</evidence>
<reference evidence="6 7" key="1">
    <citation type="submission" date="2024-08" db="EMBL/GenBank/DDBJ databases">
        <authorList>
            <person name="Cucini C."/>
            <person name="Frati F."/>
        </authorList>
    </citation>
    <scope>NUCLEOTIDE SEQUENCE [LARGE SCALE GENOMIC DNA]</scope>
</reference>
<keyword evidence="2 5" id="KW-0732">Signal</keyword>
<protein>
    <recommendedName>
        <fullName evidence="8">Protein halfway</fullName>
    </recommendedName>
</protein>
<keyword evidence="7" id="KW-1185">Reference proteome</keyword>
<dbReference type="InterPro" id="IPR032675">
    <property type="entry name" value="LRR_dom_sf"/>
</dbReference>
<keyword evidence="1" id="KW-0433">Leucine-rich repeat</keyword>
<evidence type="ECO:0000313" key="7">
    <source>
        <dbReference type="Proteomes" id="UP001642540"/>
    </source>
</evidence>
<keyword evidence="3" id="KW-0677">Repeat</keyword>
<dbReference type="EMBL" id="CAXLJM020000068">
    <property type="protein sequence ID" value="CAL8122490.1"/>
    <property type="molecule type" value="Genomic_DNA"/>
</dbReference>
<dbReference type="PANTHER" id="PTHR24366:SF161">
    <property type="entry name" value="TIR DOMAIN-CONTAINING PROTEIN"/>
    <property type="match status" value="1"/>
</dbReference>
<evidence type="ECO:0000313" key="6">
    <source>
        <dbReference type="EMBL" id="CAL8122490.1"/>
    </source>
</evidence>
<dbReference type="PROSITE" id="PS51450">
    <property type="entry name" value="LRR"/>
    <property type="match status" value="1"/>
</dbReference>
<evidence type="ECO:0000256" key="4">
    <source>
        <dbReference type="SAM" id="Phobius"/>
    </source>
</evidence>
<gene>
    <name evidence="6" type="ORF">ODALV1_LOCUS19829</name>
</gene>
<dbReference type="PANTHER" id="PTHR24366">
    <property type="entry name" value="IG(IMMUNOGLOBULIN) AND LRR(LEUCINE RICH REPEAT) DOMAINS"/>
    <property type="match status" value="1"/>
</dbReference>
<organism evidence="6 7">
    <name type="scientific">Orchesella dallaii</name>
    <dbReference type="NCBI Taxonomy" id="48710"/>
    <lineage>
        <taxon>Eukaryota</taxon>
        <taxon>Metazoa</taxon>
        <taxon>Ecdysozoa</taxon>
        <taxon>Arthropoda</taxon>
        <taxon>Hexapoda</taxon>
        <taxon>Collembola</taxon>
        <taxon>Entomobryomorpha</taxon>
        <taxon>Entomobryoidea</taxon>
        <taxon>Orchesellidae</taxon>
        <taxon>Orchesellinae</taxon>
        <taxon>Orchesella</taxon>
    </lineage>
</organism>
<keyword evidence="4" id="KW-0812">Transmembrane</keyword>
<evidence type="ECO:0000256" key="5">
    <source>
        <dbReference type="SAM" id="SignalP"/>
    </source>
</evidence>
<evidence type="ECO:0000256" key="2">
    <source>
        <dbReference type="ARBA" id="ARBA00022729"/>
    </source>
</evidence>
<accession>A0ABP1R8U1</accession>
<feature type="chain" id="PRO_5046649908" description="Protein halfway" evidence="5">
    <location>
        <begin position="26"/>
        <end position="514"/>
    </location>
</feature>
<dbReference type="InterPro" id="IPR001611">
    <property type="entry name" value="Leu-rich_rpt"/>
</dbReference>
<sequence>MMLSRNYEFLTLLLVLLLKFNGGSGSKDEDECKRCVIENVSILICKGLNVSDGNVLSFQCLSKNNRDQITSIVIENSTIATFSFDFVETDSFSQLMSINITGSNVSSVIGTIPCGISSLSLQNNTIRNFSAELVLPEIHATTTSYNPDTRHDLGLGCEHKSFSLDLRNNSVEELPLNFVSSARLKSLHLSGNPLKCEFIWENVWDHLNCQNRSTECKNLFVDRNSTTCQFYRQLQEPVQSGLFLYNLAQIFDSKITLENECSEMNKTCDCHPYNLRRERGGRNTTVYLAVNCFGKNFTELPTISEYTWELNVSHNHIQTLEKLNHSMYRNLRILDLSNNFVTNLNDLTTTSFISRFDWLYINSNKFQQIPNAFFDSIKGSTGKGTVKIGGGLECDCKSAGETKGRMIELKDKIADLNDVVCWNLIRREDPDEDANFTGGFMRLSDLKIQDVCPMNDPETTAFNWMVLIIIVEVLCIAAVLLKVFYDWREYQRTGILPWIAEKLPRLPCDGILEY</sequence>
<name>A0ABP1R8U1_9HEXA</name>
<proteinExistence type="predicted"/>
<evidence type="ECO:0000256" key="3">
    <source>
        <dbReference type="ARBA" id="ARBA00022737"/>
    </source>
</evidence>
<dbReference type="SUPFAM" id="SSF52047">
    <property type="entry name" value="RNI-like"/>
    <property type="match status" value="1"/>
</dbReference>
<evidence type="ECO:0000256" key="1">
    <source>
        <dbReference type="ARBA" id="ARBA00022614"/>
    </source>
</evidence>